<dbReference type="InterPro" id="IPR008914">
    <property type="entry name" value="PEBP"/>
</dbReference>
<keyword evidence="2" id="KW-1133">Transmembrane helix</keyword>
<dbReference type="Gene3D" id="3.90.280.10">
    <property type="entry name" value="PEBP-like"/>
    <property type="match status" value="1"/>
</dbReference>
<accession>A0A8J2S293</accession>
<evidence type="ECO:0008006" key="5">
    <source>
        <dbReference type="Google" id="ProtNLM"/>
    </source>
</evidence>
<dbReference type="SUPFAM" id="SSF49777">
    <property type="entry name" value="PEBP-like"/>
    <property type="match status" value="1"/>
</dbReference>
<dbReference type="Proteomes" id="UP000789390">
    <property type="component" value="Unassembled WGS sequence"/>
</dbReference>
<evidence type="ECO:0000256" key="2">
    <source>
        <dbReference type="SAM" id="Phobius"/>
    </source>
</evidence>
<dbReference type="OrthoDB" id="2506647at2759"/>
<keyword evidence="2" id="KW-0472">Membrane</keyword>
<sequence length="333" mass="36976">MWVVSGKTDNVPDNVAAVPVMVAFLALNLIGLSFGSPLPQRLNHSSSLVPLIPLTSSSHPLSHSSWTDSNSDSDLSSSSHQDGHSQPSSTTANAEQVDRVQLLSSPWEPGQFNLPFSVQAEEISDEEWRQMMTDDLRRHGVLGQIVDTVPPYIINVDYADHACVHMGNPLFPRQTQLQPHQVNFPTNGSGGLFTLMAIDPDVPSRNNSIYSEFLQWLVVNIPDEDIERGDVLAEYLGPLPSHKGGQHRFIFLAHKQPDGSIINTRGLPHAEPCDWASRARFSARKFAQLHRLGEPTAINYFTTEFDSSVPLAIEQCLLRRQSLIHIQQRLLIS</sequence>
<dbReference type="AlphaFoldDB" id="A0A8J2S293"/>
<dbReference type="CDD" id="cd00866">
    <property type="entry name" value="PEBP_euk"/>
    <property type="match status" value="1"/>
</dbReference>
<feature type="region of interest" description="Disordered" evidence="1">
    <location>
        <begin position="60"/>
        <end position="94"/>
    </location>
</feature>
<feature type="compositionally biased region" description="Low complexity" evidence="1">
    <location>
        <begin position="60"/>
        <end position="89"/>
    </location>
</feature>
<dbReference type="EMBL" id="CAKKLH010000281">
    <property type="protein sequence ID" value="CAH0108096.1"/>
    <property type="molecule type" value="Genomic_DNA"/>
</dbReference>
<gene>
    <name evidence="3" type="ORF">DGAL_LOCUS11462</name>
</gene>
<dbReference type="InterPro" id="IPR035810">
    <property type="entry name" value="PEBP_euk"/>
</dbReference>
<name>A0A8J2S293_9CRUS</name>
<evidence type="ECO:0000313" key="3">
    <source>
        <dbReference type="EMBL" id="CAH0108096.1"/>
    </source>
</evidence>
<comment type="caution">
    <text evidence="3">The sequence shown here is derived from an EMBL/GenBank/DDBJ whole genome shotgun (WGS) entry which is preliminary data.</text>
</comment>
<keyword evidence="4" id="KW-1185">Reference proteome</keyword>
<feature type="transmembrane region" description="Helical" evidence="2">
    <location>
        <begin position="15"/>
        <end position="35"/>
    </location>
</feature>
<keyword evidence="2" id="KW-0812">Transmembrane</keyword>
<protein>
    <recommendedName>
        <fullName evidence="5">Phosphatidylethanolamine-binding protein</fullName>
    </recommendedName>
</protein>
<proteinExistence type="predicted"/>
<reference evidence="3" key="1">
    <citation type="submission" date="2021-11" db="EMBL/GenBank/DDBJ databases">
        <authorList>
            <person name="Schell T."/>
        </authorList>
    </citation>
    <scope>NUCLEOTIDE SEQUENCE</scope>
    <source>
        <strain evidence="3">M5</strain>
    </source>
</reference>
<dbReference type="PANTHER" id="PTHR11362">
    <property type="entry name" value="PHOSPHATIDYLETHANOLAMINE-BINDING PROTEIN"/>
    <property type="match status" value="1"/>
</dbReference>
<evidence type="ECO:0000313" key="4">
    <source>
        <dbReference type="Proteomes" id="UP000789390"/>
    </source>
</evidence>
<dbReference type="Pfam" id="PF01161">
    <property type="entry name" value="PBP"/>
    <property type="match status" value="1"/>
</dbReference>
<evidence type="ECO:0000256" key="1">
    <source>
        <dbReference type="SAM" id="MobiDB-lite"/>
    </source>
</evidence>
<dbReference type="PANTHER" id="PTHR11362:SF152">
    <property type="entry name" value="ODORANT-BINDING PROTEIN A5-LIKE PROTEIN"/>
    <property type="match status" value="1"/>
</dbReference>
<organism evidence="3 4">
    <name type="scientific">Daphnia galeata</name>
    <dbReference type="NCBI Taxonomy" id="27404"/>
    <lineage>
        <taxon>Eukaryota</taxon>
        <taxon>Metazoa</taxon>
        <taxon>Ecdysozoa</taxon>
        <taxon>Arthropoda</taxon>
        <taxon>Crustacea</taxon>
        <taxon>Branchiopoda</taxon>
        <taxon>Diplostraca</taxon>
        <taxon>Cladocera</taxon>
        <taxon>Anomopoda</taxon>
        <taxon>Daphniidae</taxon>
        <taxon>Daphnia</taxon>
    </lineage>
</organism>
<dbReference type="InterPro" id="IPR036610">
    <property type="entry name" value="PEBP-like_sf"/>
</dbReference>